<dbReference type="InterPro" id="IPR007318">
    <property type="entry name" value="Phopholipid_MeTrfase"/>
</dbReference>
<feature type="transmembrane region" description="Helical" evidence="5">
    <location>
        <begin position="12"/>
        <end position="33"/>
    </location>
</feature>
<dbReference type="GO" id="GO:0012505">
    <property type="term" value="C:endomembrane system"/>
    <property type="evidence" value="ECO:0007669"/>
    <property type="project" value="UniProtKB-SubCell"/>
</dbReference>
<accession>A0A9X3ECE7</accession>
<keyword evidence="7" id="KW-1185">Reference proteome</keyword>
<dbReference type="EMBL" id="JAPNOA010000020">
    <property type="protein sequence ID" value="MCY0965022.1"/>
    <property type="molecule type" value="Genomic_DNA"/>
</dbReference>
<feature type="transmembrane region" description="Helical" evidence="5">
    <location>
        <begin position="39"/>
        <end position="66"/>
    </location>
</feature>
<keyword evidence="3 5" id="KW-1133">Transmembrane helix</keyword>
<keyword evidence="4 5" id="KW-0472">Membrane</keyword>
<evidence type="ECO:0000256" key="5">
    <source>
        <dbReference type="SAM" id="Phobius"/>
    </source>
</evidence>
<comment type="caution">
    <text evidence="6">The sequence shown here is derived from an EMBL/GenBank/DDBJ whole genome shotgun (WGS) entry which is preliminary data.</text>
</comment>
<dbReference type="PANTHER" id="PTHR12714">
    <property type="entry name" value="PROTEIN-S ISOPRENYLCYSTEINE O-METHYLTRANSFERASE"/>
    <property type="match status" value="1"/>
</dbReference>
<evidence type="ECO:0000256" key="1">
    <source>
        <dbReference type="ARBA" id="ARBA00004127"/>
    </source>
</evidence>
<comment type="subcellular location">
    <subcellularLocation>
        <location evidence="1">Endomembrane system</location>
        <topology evidence="1">Multi-pass membrane protein</topology>
    </subcellularLocation>
</comment>
<feature type="transmembrane region" description="Helical" evidence="5">
    <location>
        <begin position="97"/>
        <end position="127"/>
    </location>
</feature>
<dbReference type="GO" id="GO:0016740">
    <property type="term" value="F:transferase activity"/>
    <property type="evidence" value="ECO:0007669"/>
    <property type="project" value="UniProtKB-ARBA"/>
</dbReference>
<dbReference type="RefSeq" id="WP_283173238.1">
    <property type="nucleotide sequence ID" value="NZ_JAPNOA010000020.1"/>
</dbReference>
<evidence type="ECO:0000313" key="6">
    <source>
        <dbReference type="EMBL" id="MCY0965022.1"/>
    </source>
</evidence>
<reference evidence="6" key="1">
    <citation type="submission" date="2022-11" db="EMBL/GenBank/DDBJ databases">
        <title>Parathalassolutuus dongxingensis gen. nov., sp. nov., a novel member of family Oceanospirillaceae isolated from a coastal shrimp pond in Guangxi, China.</title>
        <authorList>
            <person name="Chen H."/>
        </authorList>
    </citation>
    <scope>NUCLEOTIDE SEQUENCE</scope>
    <source>
        <strain evidence="6">G-43</strain>
    </source>
</reference>
<sequence>MKDQLLARLELLIPPPLVALALAILMALIVPFVPRPAQLPFHHLALCSLVAAGGIVSALLGVYCFWRHKTTINPHRPDRTSALVTSGIYRFTRNPMYVGILLVLAAWALYLSHILPLLLVPLFMVYLNRFQIGPEEQRLEKRFGTDFTSYRDSVRRWL</sequence>
<keyword evidence="2 5" id="KW-0812">Transmembrane</keyword>
<dbReference type="PANTHER" id="PTHR12714:SF24">
    <property type="entry name" value="SLR1182 PROTEIN"/>
    <property type="match status" value="1"/>
</dbReference>
<evidence type="ECO:0000313" key="7">
    <source>
        <dbReference type="Proteomes" id="UP001150830"/>
    </source>
</evidence>
<evidence type="ECO:0000256" key="3">
    <source>
        <dbReference type="ARBA" id="ARBA00022989"/>
    </source>
</evidence>
<gene>
    <name evidence="6" type="ORF">OUO13_07470</name>
</gene>
<proteinExistence type="predicted"/>
<evidence type="ECO:0000256" key="2">
    <source>
        <dbReference type="ARBA" id="ARBA00022692"/>
    </source>
</evidence>
<evidence type="ECO:0000256" key="4">
    <source>
        <dbReference type="ARBA" id="ARBA00023136"/>
    </source>
</evidence>
<name>A0A9X3ECE7_9GAMM</name>
<protein>
    <submittedName>
        <fullName evidence="6">Isoprenylcysteine carboxylmethyltransferase family protein</fullName>
    </submittedName>
</protein>
<dbReference type="Proteomes" id="UP001150830">
    <property type="component" value="Unassembled WGS sequence"/>
</dbReference>
<dbReference type="Pfam" id="PF04191">
    <property type="entry name" value="PEMT"/>
    <property type="match status" value="1"/>
</dbReference>
<organism evidence="6 7">
    <name type="scientific">Parathalassolituus penaei</name>
    <dbReference type="NCBI Taxonomy" id="2997323"/>
    <lineage>
        <taxon>Bacteria</taxon>
        <taxon>Pseudomonadati</taxon>
        <taxon>Pseudomonadota</taxon>
        <taxon>Gammaproteobacteria</taxon>
        <taxon>Oceanospirillales</taxon>
        <taxon>Oceanospirillaceae</taxon>
        <taxon>Parathalassolituus</taxon>
    </lineage>
</organism>
<dbReference type="AlphaFoldDB" id="A0A9X3ECE7"/>
<dbReference type="Gene3D" id="1.20.120.1630">
    <property type="match status" value="1"/>
</dbReference>